<sequence length="54" mass="6079">MNTTHLMLLLIVTSFVLMGTGFNFRERNWGVALLALGIMSMLSTLLYKLQITFG</sequence>
<evidence type="ECO:0000313" key="3">
    <source>
        <dbReference type="Proteomes" id="UP001139682"/>
    </source>
</evidence>
<keyword evidence="1" id="KW-0812">Transmembrane</keyword>
<keyword evidence="1" id="KW-0472">Membrane</keyword>
<feature type="transmembrane region" description="Helical" evidence="1">
    <location>
        <begin position="31"/>
        <end position="49"/>
    </location>
</feature>
<dbReference type="EMBL" id="JALGRD010000009">
    <property type="protein sequence ID" value="MCJ0974889.1"/>
    <property type="molecule type" value="Genomic_DNA"/>
</dbReference>
<evidence type="ECO:0000313" key="2">
    <source>
        <dbReference type="EMBL" id="MCJ0974889.1"/>
    </source>
</evidence>
<reference evidence="2" key="1">
    <citation type="submission" date="2022-03" db="EMBL/GenBank/DDBJ databases">
        <title>Pseudomonas marianensis sp. nov., a marine bacterium isolated from deep-sea sediments of the Mariana Trench.</title>
        <authorList>
            <person name="Wei Y."/>
        </authorList>
    </citation>
    <scope>NUCLEOTIDE SEQUENCE</scope>
    <source>
        <strain evidence="2">PS1</strain>
    </source>
</reference>
<dbReference type="RefSeq" id="WP_243606958.1">
    <property type="nucleotide sequence ID" value="NZ_JALGRD010000009.1"/>
</dbReference>
<gene>
    <name evidence="2" type="ORF">MST27_16065</name>
</gene>
<dbReference type="Proteomes" id="UP001139682">
    <property type="component" value="Unassembled WGS sequence"/>
</dbReference>
<dbReference type="AlphaFoldDB" id="A0A9X1W8U0"/>
<protein>
    <submittedName>
        <fullName evidence="2">Uncharacterized protein</fullName>
    </submittedName>
</protein>
<comment type="caution">
    <text evidence="2">The sequence shown here is derived from an EMBL/GenBank/DDBJ whole genome shotgun (WGS) entry which is preliminary data.</text>
</comment>
<name>A0A9X1W8U0_9GAMM</name>
<keyword evidence="3" id="KW-1185">Reference proteome</keyword>
<organism evidence="2 3">
    <name type="scientific">Stutzerimonas marianensis</name>
    <dbReference type="NCBI Taxonomy" id="2929513"/>
    <lineage>
        <taxon>Bacteria</taxon>
        <taxon>Pseudomonadati</taxon>
        <taxon>Pseudomonadota</taxon>
        <taxon>Gammaproteobacteria</taxon>
        <taxon>Pseudomonadales</taxon>
        <taxon>Pseudomonadaceae</taxon>
        <taxon>Stutzerimonas</taxon>
    </lineage>
</organism>
<keyword evidence="1" id="KW-1133">Transmembrane helix</keyword>
<proteinExistence type="predicted"/>
<evidence type="ECO:0000256" key="1">
    <source>
        <dbReference type="SAM" id="Phobius"/>
    </source>
</evidence>
<feature type="transmembrane region" description="Helical" evidence="1">
    <location>
        <begin position="6"/>
        <end position="24"/>
    </location>
</feature>
<accession>A0A9X1W8U0</accession>